<keyword evidence="4" id="KW-1185">Reference proteome</keyword>
<feature type="region of interest" description="Disordered" evidence="1">
    <location>
        <begin position="50"/>
        <end position="88"/>
    </location>
</feature>
<organism evidence="2 4">
    <name type="scientific">Medicago truncatula</name>
    <name type="common">Barrel medic</name>
    <name type="synonym">Medicago tribuloides</name>
    <dbReference type="NCBI Taxonomy" id="3880"/>
    <lineage>
        <taxon>Eukaryota</taxon>
        <taxon>Viridiplantae</taxon>
        <taxon>Streptophyta</taxon>
        <taxon>Embryophyta</taxon>
        <taxon>Tracheophyta</taxon>
        <taxon>Spermatophyta</taxon>
        <taxon>Magnoliopsida</taxon>
        <taxon>eudicotyledons</taxon>
        <taxon>Gunneridae</taxon>
        <taxon>Pentapetalae</taxon>
        <taxon>rosids</taxon>
        <taxon>fabids</taxon>
        <taxon>Fabales</taxon>
        <taxon>Fabaceae</taxon>
        <taxon>Papilionoideae</taxon>
        <taxon>50 kb inversion clade</taxon>
        <taxon>NPAAA clade</taxon>
        <taxon>Hologalegina</taxon>
        <taxon>IRL clade</taxon>
        <taxon>Trifolieae</taxon>
        <taxon>Medicago</taxon>
    </lineage>
</organism>
<dbReference type="EnsemblPlants" id="AES64267">
    <property type="protein sequence ID" value="AES64267"/>
    <property type="gene ID" value="MTR_2g020400"/>
</dbReference>
<evidence type="ECO:0000313" key="2">
    <source>
        <dbReference type="EMBL" id="AES64267.1"/>
    </source>
</evidence>
<dbReference type="EMBL" id="CM001218">
    <property type="protein sequence ID" value="AES64267.1"/>
    <property type="molecule type" value="Genomic_DNA"/>
</dbReference>
<dbReference type="AlphaFoldDB" id="G7ISL0"/>
<evidence type="ECO:0008006" key="5">
    <source>
        <dbReference type="Google" id="ProtNLM"/>
    </source>
</evidence>
<gene>
    <name evidence="2" type="ordered locus">MTR_2g020400</name>
</gene>
<reference evidence="3" key="3">
    <citation type="submission" date="2015-04" db="UniProtKB">
        <authorList>
            <consortium name="EnsemblPlants"/>
        </authorList>
    </citation>
    <scope>IDENTIFICATION</scope>
    <source>
        <strain evidence="3">cv. Jemalong A17</strain>
    </source>
</reference>
<reference evidence="2 4" key="2">
    <citation type="journal article" date="2014" name="BMC Genomics">
        <title>An improved genome release (version Mt4.0) for the model legume Medicago truncatula.</title>
        <authorList>
            <person name="Tang H."/>
            <person name="Krishnakumar V."/>
            <person name="Bidwell S."/>
            <person name="Rosen B."/>
            <person name="Chan A."/>
            <person name="Zhou S."/>
            <person name="Gentzbittel L."/>
            <person name="Childs K.L."/>
            <person name="Yandell M."/>
            <person name="Gundlach H."/>
            <person name="Mayer K.F."/>
            <person name="Schwartz D.C."/>
            <person name="Town C.D."/>
        </authorList>
    </citation>
    <scope>GENOME REANNOTATION</scope>
    <source>
        <strain evidence="3 4">cv. Jemalong A17</strain>
    </source>
</reference>
<evidence type="ECO:0000313" key="4">
    <source>
        <dbReference type="Proteomes" id="UP000002051"/>
    </source>
</evidence>
<dbReference type="PaxDb" id="3880-AES64267"/>
<sequence length="181" mass="20520">MPCMHACSALALRGFKSEDHCHDWLTLGSYRATYSYFIQPVNSQIYWEPTPYEKPVPPKVKRSAGRPKKNRRKDGNEEPIGGSGMKKTYNDTQCGRCELMGHNSRSCAKQGVLRRPKNWIDTEPEEQVQSNVASVETVVENVATEVQQEDVVRVPNPIFGPSASTQPQYMEFIPTQGFRKQ</sequence>
<evidence type="ECO:0000256" key="1">
    <source>
        <dbReference type="SAM" id="MobiDB-lite"/>
    </source>
</evidence>
<dbReference type="eggNOG" id="ENOG502S7TI">
    <property type="taxonomic scope" value="Eukaryota"/>
</dbReference>
<dbReference type="STRING" id="3880.G7ISL0"/>
<reference evidence="2 4" key="1">
    <citation type="journal article" date="2011" name="Nature">
        <title>The Medicago genome provides insight into the evolution of rhizobial symbioses.</title>
        <authorList>
            <person name="Young N.D."/>
            <person name="Debelle F."/>
            <person name="Oldroyd G.E."/>
            <person name="Geurts R."/>
            <person name="Cannon S.B."/>
            <person name="Udvardi M.K."/>
            <person name="Benedito V.A."/>
            <person name="Mayer K.F."/>
            <person name="Gouzy J."/>
            <person name="Schoof H."/>
            <person name="Van de Peer Y."/>
            <person name="Proost S."/>
            <person name="Cook D.R."/>
            <person name="Meyers B.C."/>
            <person name="Spannagl M."/>
            <person name="Cheung F."/>
            <person name="De Mita S."/>
            <person name="Krishnakumar V."/>
            <person name="Gundlach H."/>
            <person name="Zhou S."/>
            <person name="Mudge J."/>
            <person name="Bharti A.K."/>
            <person name="Murray J.D."/>
            <person name="Naoumkina M.A."/>
            <person name="Rosen B."/>
            <person name="Silverstein K.A."/>
            <person name="Tang H."/>
            <person name="Rombauts S."/>
            <person name="Zhao P.X."/>
            <person name="Zhou P."/>
            <person name="Barbe V."/>
            <person name="Bardou P."/>
            <person name="Bechner M."/>
            <person name="Bellec A."/>
            <person name="Berger A."/>
            <person name="Berges H."/>
            <person name="Bidwell S."/>
            <person name="Bisseling T."/>
            <person name="Choisne N."/>
            <person name="Couloux A."/>
            <person name="Denny R."/>
            <person name="Deshpande S."/>
            <person name="Dai X."/>
            <person name="Doyle J.J."/>
            <person name="Dudez A.M."/>
            <person name="Farmer A.D."/>
            <person name="Fouteau S."/>
            <person name="Franken C."/>
            <person name="Gibelin C."/>
            <person name="Gish J."/>
            <person name="Goldstein S."/>
            <person name="Gonzalez A.J."/>
            <person name="Green P.J."/>
            <person name="Hallab A."/>
            <person name="Hartog M."/>
            <person name="Hua A."/>
            <person name="Humphray S.J."/>
            <person name="Jeong D.H."/>
            <person name="Jing Y."/>
            <person name="Jocker A."/>
            <person name="Kenton S.M."/>
            <person name="Kim D.J."/>
            <person name="Klee K."/>
            <person name="Lai H."/>
            <person name="Lang C."/>
            <person name="Lin S."/>
            <person name="Macmil S.L."/>
            <person name="Magdelenat G."/>
            <person name="Matthews L."/>
            <person name="McCorrison J."/>
            <person name="Monaghan E.L."/>
            <person name="Mun J.H."/>
            <person name="Najar F.Z."/>
            <person name="Nicholson C."/>
            <person name="Noirot C."/>
            <person name="O'Bleness M."/>
            <person name="Paule C.R."/>
            <person name="Poulain J."/>
            <person name="Prion F."/>
            <person name="Qin B."/>
            <person name="Qu C."/>
            <person name="Retzel E.F."/>
            <person name="Riddle C."/>
            <person name="Sallet E."/>
            <person name="Samain S."/>
            <person name="Samson N."/>
            <person name="Sanders I."/>
            <person name="Saurat O."/>
            <person name="Scarpelli C."/>
            <person name="Schiex T."/>
            <person name="Segurens B."/>
            <person name="Severin A.J."/>
            <person name="Sherrier D.J."/>
            <person name="Shi R."/>
            <person name="Sims S."/>
            <person name="Singer S.R."/>
            <person name="Sinharoy S."/>
            <person name="Sterck L."/>
            <person name="Viollet A."/>
            <person name="Wang B.B."/>
            <person name="Wang K."/>
            <person name="Wang M."/>
            <person name="Wang X."/>
            <person name="Warfsmann J."/>
            <person name="Weissenbach J."/>
            <person name="White D.D."/>
            <person name="White J.D."/>
            <person name="Wiley G.B."/>
            <person name="Wincker P."/>
            <person name="Xing Y."/>
            <person name="Yang L."/>
            <person name="Yao Z."/>
            <person name="Ying F."/>
            <person name="Zhai J."/>
            <person name="Zhou L."/>
            <person name="Zuber A."/>
            <person name="Denarie J."/>
            <person name="Dixon R.A."/>
            <person name="May G.D."/>
            <person name="Schwartz D.C."/>
            <person name="Rogers J."/>
            <person name="Quetier F."/>
            <person name="Town C.D."/>
            <person name="Roe B.A."/>
        </authorList>
    </citation>
    <scope>NUCLEOTIDE SEQUENCE [LARGE SCALE GENOMIC DNA]</scope>
    <source>
        <strain evidence="2">A17</strain>
        <strain evidence="3 4">cv. Jemalong A17</strain>
    </source>
</reference>
<name>G7ISL0_MEDTR</name>
<feature type="compositionally biased region" description="Basic residues" evidence="1">
    <location>
        <begin position="59"/>
        <end position="72"/>
    </location>
</feature>
<dbReference type="Proteomes" id="UP000002051">
    <property type="component" value="Chromosome 2"/>
</dbReference>
<protein>
    <recommendedName>
        <fullName evidence="5">Transcription factor interactor and regulator CCHC(Zn) family</fullName>
    </recommendedName>
</protein>
<evidence type="ECO:0000313" key="3">
    <source>
        <dbReference type="EnsemblPlants" id="AES64267"/>
    </source>
</evidence>
<proteinExistence type="predicted"/>
<accession>G7ISL0</accession>
<dbReference type="HOGENOM" id="CLU_1557572_0_0_1"/>